<organism evidence="10 12">
    <name type="scientific">Ustilago bromivora</name>
    <dbReference type="NCBI Taxonomy" id="307758"/>
    <lineage>
        <taxon>Eukaryota</taxon>
        <taxon>Fungi</taxon>
        <taxon>Dikarya</taxon>
        <taxon>Basidiomycota</taxon>
        <taxon>Ustilaginomycotina</taxon>
        <taxon>Ustilaginomycetes</taxon>
        <taxon>Ustilaginales</taxon>
        <taxon>Ustilaginaceae</taxon>
        <taxon>Ustilago</taxon>
    </lineage>
</organism>
<reference evidence="12" key="1">
    <citation type="submission" date="2016-04" db="EMBL/GenBank/DDBJ databases">
        <authorList>
            <person name="Guldener U."/>
            <person name="Guldener U."/>
        </authorList>
    </citation>
    <scope>NUCLEOTIDE SEQUENCE [LARGE SCALE GENOMIC DNA]</scope>
    <source>
        <strain evidence="12">UB2112</strain>
    </source>
</reference>
<dbReference type="GO" id="GO:0005737">
    <property type="term" value="C:cytoplasm"/>
    <property type="evidence" value="ECO:0007669"/>
    <property type="project" value="UniProtKB-SubCell"/>
</dbReference>
<evidence type="ECO:0000256" key="5">
    <source>
        <dbReference type="ARBA" id="ARBA00022741"/>
    </source>
</evidence>
<dbReference type="GO" id="GO:0016301">
    <property type="term" value="F:kinase activity"/>
    <property type="evidence" value="ECO:0007669"/>
    <property type="project" value="UniProtKB-KW"/>
</dbReference>
<evidence type="ECO:0000256" key="9">
    <source>
        <dbReference type="ARBA" id="ARBA00061312"/>
    </source>
</evidence>
<evidence type="ECO:0000256" key="4">
    <source>
        <dbReference type="ARBA" id="ARBA00022679"/>
    </source>
</evidence>
<dbReference type="Gene3D" id="3.40.50.300">
    <property type="entry name" value="P-loop containing nucleotide triphosphate hydrolases"/>
    <property type="match status" value="1"/>
</dbReference>
<keyword evidence="6" id="KW-0418">Kinase</keyword>
<evidence type="ECO:0000256" key="8">
    <source>
        <dbReference type="ARBA" id="ARBA00023242"/>
    </source>
</evidence>
<evidence type="ECO:0000313" key="13">
    <source>
        <dbReference type="Proteomes" id="UP000658997"/>
    </source>
</evidence>
<dbReference type="SUPFAM" id="SSF52540">
    <property type="entry name" value="P-loop containing nucleoside triphosphate hydrolases"/>
    <property type="match status" value="1"/>
</dbReference>
<dbReference type="Proteomes" id="UP000179920">
    <property type="component" value="Chromosome IV"/>
</dbReference>
<keyword evidence="13" id="KW-1185">Reference proteome</keyword>
<sequence>MAAKTPLRAVDIFAAHLLTQLQHHRSRFTSSTTPPLFAAMQGPQGSGKTTVTRSLISHLSSTGLKVGVLSTDDLYHTYANLKRVAEENPNNPLLSGRGQPGTHDVSLGVEILDQAYRINEEGGEVRLPVFDKSLYNGYGDRARSSQSPVLNGPLDIFILEGWSMGFSPIPSSLVSQKQQSCLPDAPLKRYTLESLQQINTNLTTYTEWYNPFTVFLQIQPTDLNNVYIWRTQQEHHMKASNGGKGMTDDEVRRFVDRYMPGYHLFLDTIREDARWKGRSKTVTIDLERSVVGVEDW</sequence>
<dbReference type="Proteomes" id="UP000658997">
    <property type="component" value="Unassembled WGS sequence"/>
</dbReference>
<dbReference type="GO" id="GO:0005634">
    <property type="term" value="C:nucleus"/>
    <property type="evidence" value="ECO:0007669"/>
    <property type="project" value="UniProtKB-SubCell"/>
</dbReference>
<evidence type="ECO:0000313" key="10">
    <source>
        <dbReference type="EMBL" id="SAM81041.1"/>
    </source>
</evidence>
<keyword evidence="5" id="KW-0547">Nucleotide-binding</keyword>
<proteinExistence type="inferred from homology"/>
<reference evidence="10" key="2">
    <citation type="submission" date="2016-04" db="EMBL/GenBank/DDBJ databases">
        <authorList>
            <person name="Evans L.H."/>
            <person name="Alamgir A."/>
            <person name="Owens N."/>
            <person name="Weber N.D."/>
            <person name="Virtaneva K."/>
            <person name="Barbian K."/>
            <person name="Babar A."/>
            <person name="Rosenke K."/>
        </authorList>
    </citation>
    <scope>NUCLEOTIDE SEQUENCE</scope>
    <source>
        <strain evidence="10">UB2112</strain>
    </source>
</reference>
<evidence type="ECO:0000256" key="7">
    <source>
        <dbReference type="ARBA" id="ARBA00022840"/>
    </source>
</evidence>
<dbReference type="EMBL" id="ULHB01000043">
    <property type="protein sequence ID" value="SYW78651.1"/>
    <property type="molecule type" value="Genomic_DNA"/>
</dbReference>
<reference evidence="11" key="3">
    <citation type="submission" date="2018-08" db="EMBL/GenBank/DDBJ databases">
        <authorList>
            <person name="Guldener U."/>
        </authorList>
    </citation>
    <scope>NUCLEOTIDE SEQUENCE</scope>
    <source>
        <strain evidence="11">UB2</strain>
    </source>
</reference>
<keyword evidence="7" id="KW-0067">ATP-binding</keyword>
<gene>
    <name evidence="11" type="ORF">UBRO2_02671</name>
    <name evidence="10" type="ORF">UBRO_02709</name>
</gene>
<evidence type="ECO:0000313" key="12">
    <source>
        <dbReference type="Proteomes" id="UP000179920"/>
    </source>
</evidence>
<dbReference type="AlphaFoldDB" id="A0A1K0G1L8"/>
<evidence type="ECO:0000256" key="2">
    <source>
        <dbReference type="ARBA" id="ARBA00004496"/>
    </source>
</evidence>
<protein>
    <submittedName>
        <fullName evidence="10">Uncharacterized protein</fullName>
    </submittedName>
</protein>
<comment type="subcellular location">
    <subcellularLocation>
        <location evidence="2">Cytoplasm</location>
    </subcellularLocation>
    <subcellularLocation>
        <location evidence="1">Nucleus</location>
    </subcellularLocation>
</comment>
<keyword evidence="3" id="KW-0963">Cytoplasm</keyword>
<comment type="similarity">
    <text evidence="9">Belongs to the GLYK kinase family.</text>
</comment>
<dbReference type="FunFam" id="3.40.50.300:FF:001691">
    <property type="entry name" value="Probable ATP-dependent kinase TDA10"/>
    <property type="match status" value="1"/>
</dbReference>
<accession>A0A1K0G1L8</accession>
<dbReference type="EMBL" id="LT558120">
    <property type="protein sequence ID" value="SAM81041.1"/>
    <property type="molecule type" value="Genomic_DNA"/>
</dbReference>
<evidence type="ECO:0000256" key="3">
    <source>
        <dbReference type="ARBA" id="ARBA00022490"/>
    </source>
</evidence>
<keyword evidence="8" id="KW-0539">Nucleus</keyword>
<evidence type="ECO:0000313" key="11">
    <source>
        <dbReference type="EMBL" id="SYW78651.1"/>
    </source>
</evidence>
<dbReference type="OrthoDB" id="347435at2759"/>
<dbReference type="PANTHER" id="PTHR10285">
    <property type="entry name" value="URIDINE KINASE"/>
    <property type="match status" value="1"/>
</dbReference>
<keyword evidence="4" id="KW-0808">Transferase</keyword>
<name>A0A1K0G1L8_9BASI</name>
<evidence type="ECO:0000256" key="6">
    <source>
        <dbReference type="ARBA" id="ARBA00022777"/>
    </source>
</evidence>
<evidence type="ECO:0000256" key="1">
    <source>
        <dbReference type="ARBA" id="ARBA00004123"/>
    </source>
</evidence>
<dbReference type="GO" id="GO:0005524">
    <property type="term" value="F:ATP binding"/>
    <property type="evidence" value="ECO:0007669"/>
    <property type="project" value="UniProtKB-KW"/>
</dbReference>
<dbReference type="InterPro" id="IPR027417">
    <property type="entry name" value="P-loop_NTPase"/>
</dbReference>